<dbReference type="SUPFAM" id="SSF55073">
    <property type="entry name" value="Nucleotide cyclase"/>
    <property type="match status" value="1"/>
</dbReference>
<accession>A0A857JFU5</accession>
<dbReference type="OrthoDB" id="7064118at2"/>
<evidence type="ECO:0000313" key="1">
    <source>
        <dbReference type="EMBL" id="QHJ09841.1"/>
    </source>
</evidence>
<dbReference type="InterPro" id="IPR029787">
    <property type="entry name" value="Nucleotide_cyclase"/>
</dbReference>
<gene>
    <name evidence="1" type="ORF">FX988_00049</name>
</gene>
<proteinExistence type="predicted"/>
<dbReference type="Proteomes" id="UP000464524">
    <property type="component" value="Chromosome"/>
</dbReference>
<organism evidence="1 2">
    <name type="scientific">Paraglaciecola mesophila</name>
    <dbReference type="NCBI Taxonomy" id="197222"/>
    <lineage>
        <taxon>Bacteria</taxon>
        <taxon>Pseudomonadati</taxon>
        <taxon>Pseudomonadota</taxon>
        <taxon>Gammaproteobacteria</taxon>
        <taxon>Alteromonadales</taxon>
        <taxon>Alteromonadaceae</taxon>
        <taxon>Paraglaciecola</taxon>
    </lineage>
</organism>
<keyword evidence="2" id="KW-1185">Reference proteome</keyword>
<dbReference type="AlphaFoldDB" id="A0A857JFU5"/>
<name>A0A857JFU5_9ALTE</name>
<dbReference type="KEGG" id="pmes:FX988_00049"/>
<evidence type="ECO:0000313" key="2">
    <source>
        <dbReference type="Proteomes" id="UP000464524"/>
    </source>
</evidence>
<dbReference type="Gene3D" id="3.30.70.1230">
    <property type="entry name" value="Nucleotide cyclase"/>
    <property type="match status" value="1"/>
</dbReference>
<sequence length="210" mass="23304">MIAVLTGDLVDSTAMSLEDYQLAVDIMEKYLAKCQARFNTQGEIYRGDSLQLIFKHPQHAMRAAIELRSLLFSAENTQQPLGITLSIGLGEQLIDGDKPSVSQGSAFTLSGRGLDNTPRGHISLHHESTAFYDALVLATKFLDSVLYSHTQKQAQVLYHYLSMDFPTHTQLAKAISTSQQNVTKHLARIGADLIKAYVVFFEEKLTKEGE</sequence>
<dbReference type="RefSeq" id="WP_160177797.1">
    <property type="nucleotide sequence ID" value="NZ_CP047656.1"/>
</dbReference>
<reference evidence="1 2" key="1">
    <citation type="submission" date="2019-12" db="EMBL/GenBank/DDBJ databases">
        <title>Genome sequencing and assembly of endphytes of Porphyra tenera.</title>
        <authorList>
            <person name="Park J.M."/>
            <person name="Shin R."/>
            <person name="Jo S.H."/>
        </authorList>
    </citation>
    <scope>NUCLEOTIDE SEQUENCE [LARGE SCALE GENOMIC DNA]</scope>
    <source>
        <strain evidence="1 2">GPM4</strain>
    </source>
</reference>
<dbReference type="EMBL" id="CP047656">
    <property type="protein sequence ID" value="QHJ09841.1"/>
    <property type="molecule type" value="Genomic_DNA"/>
</dbReference>
<protein>
    <submittedName>
        <fullName evidence="1">Uncharacterized protein</fullName>
    </submittedName>
</protein>